<protein>
    <recommendedName>
        <fullName evidence="3">RiboL-PSP-HEPN domain-containing protein</fullName>
    </recommendedName>
</protein>
<proteinExistence type="predicted"/>
<accession>A0A1H4SDR7</accession>
<gene>
    <name evidence="1" type="ORF">SAMN04490187_4312</name>
</gene>
<evidence type="ECO:0008006" key="3">
    <source>
        <dbReference type="Google" id="ProtNLM"/>
    </source>
</evidence>
<reference evidence="2" key="1">
    <citation type="submission" date="2016-10" db="EMBL/GenBank/DDBJ databases">
        <authorList>
            <person name="Varghese N."/>
            <person name="Submissions S."/>
        </authorList>
    </citation>
    <scope>NUCLEOTIDE SEQUENCE [LARGE SCALE GENOMIC DNA]</scope>
    <source>
        <strain evidence="2">BS3660</strain>
    </source>
</reference>
<dbReference type="AlphaFoldDB" id="A0A1H4SDR7"/>
<evidence type="ECO:0000313" key="2">
    <source>
        <dbReference type="Proteomes" id="UP000198542"/>
    </source>
</evidence>
<sequence length="282" mass="31752">MATPFKTQLITCVVPTPPSLSTHLLFDHNHLEPTTSPVDQFLERLHSINRLSPDPVNFDPLQGQLVLLGVIAAVESYLRTLLRKIISIDELSQNASYKRDISFGAAVHLHKDMMPEAILERVSFISKDSITGTIKDCLGIKGHTPSYVEASIDDYVKICHLRHCAVHRFGRLGASNALALGIQDHRELLEKPLLLDYLSLQTAISISTNLVKTINNFLFNEVISRLPDHTWQGTYTRDKKIFLAYYRIFADSVSSAGSTTDSKSLYSEFQLQRRNYLAGQQR</sequence>
<name>A0A1H4SDR7_PSEJE</name>
<dbReference type="RefSeq" id="WP_139212702.1">
    <property type="nucleotide sequence ID" value="NZ_FNTC01000002.1"/>
</dbReference>
<dbReference type="Proteomes" id="UP000198542">
    <property type="component" value="Unassembled WGS sequence"/>
</dbReference>
<evidence type="ECO:0000313" key="1">
    <source>
        <dbReference type="EMBL" id="SEC42316.1"/>
    </source>
</evidence>
<dbReference type="EMBL" id="FNTC01000002">
    <property type="protein sequence ID" value="SEC42316.1"/>
    <property type="molecule type" value="Genomic_DNA"/>
</dbReference>
<organism evidence="1 2">
    <name type="scientific">Pseudomonas jessenii</name>
    <dbReference type="NCBI Taxonomy" id="77298"/>
    <lineage>
        <taxon>Bacteria</taxon>
        <taxon>Pseudomonadati</taxon>
        <taxon>Pseudomonadota</taxon>
        <taxon>Gammaproteobacteria</taxon>
        <taxon>Pseudomonadales</taxon>
        <taxon>Pseudomonadaceae</taxon>
        <taxon>Pseudomonas</taxon>
    </lineage>
</organism>
<keyword evidence="2" id="KW-1185">Reference proteome</keyword>